<feature type="non-terminal residue" evidence="1">
    <location>
        <position position="70"/>
    </location>
</feature>
<gene>
    <name evidence="1" type="ORF">L9F63_017908</name>
</gene>
<reference evidence="1" key="1">
    <citation type="journal article" date="2023" name="IScience">
        <title>Live-bearing cockroach genome reveals convergent evolutionary mechanisms linked to viviparity in insects and beyond.</title>
        <authorList>
            <person name="Fouks B."/>
            <person name="Harrison M.C."/>
            <person name="Mikhailova A.A."/>
            <person name="Marchal E."/>
            <person name="English S."/>
            <person name="Carruthers M."/>
            <person name="Jennings E.C."/>
            <person name="Chiamaka E.L."/>
            <person name="Frigard R.A."/>
            <person name="Pippel M."/>
            <person name="Attardo G.M."/>
            <person name="Benoit J.B."/>
            <person name="Bornberg-Bauer E."/>
            <person name="Tobe S.S."/>
        </authorList>
    </citation>
    <scope>NUCLEOTIDE SEQUENCE</scope>
    <source>
        <strain evidence="1">Stay&amp;Tobe</strain>
    </source>
</reference>
<sequence length="70" mass="7780">TLTSGITSAWTIKSDCHSETESPQESPQWPNVTTVINKPGLSRAIAIQRLNHLRDCSTHLLQQLCCPHLD</sequence>
<accession>A0AAD7ZZ03</accession>
<organism evidence="1 2">
    <name type="scientific">Diploptera punctata</name>
    <name type="common">Pacific beetle cockroach</name>
    <dbReference type="NCBI Taxonomy" id="6984"/>
    <lineage>
        <taxon>Eukaryota</taxon>
        <taxon>Metazoa</taxon>
        <taxon>Ecdysozoa</taxon>
        <taxon>Arthropoda</taxon>
        <taxon>Hexapoda</taxon>
        <taxon>Insecta</taxon>
        <taxon>Pterygota</taxon>
        <taxon>Neoptera</taxon>
        <taxon>Polyneoptera</taxon>
        <taxon>Dictyoptera</taxon>
        <taxon>Blattodea</taxon>
        <taxon>Blaberoidea</taxon>
        <taxon>Blaberidae</taxon>
        <taxon>Diplopterinae</taxon>
        <taxon>Diploptera</taxon>
    </lineage>
</organism>
<dbReference type="EMBL" id="JASPKZ010005303">
    <property type="protein sequence ID" value="KAJ9588797.1"/>
    <property type="molecule type" value="Genomic_DNA"/>
</dbReference>
<evidence type="ECO:0000313" key="2">
    <source>
        <dbReference type="Proteomes" id="UP001233999"/>
    </source>
</evidence>
<protein>
    <submittedName>
        <fullName evidence="1">Uncharacterized protein</fullName>
    </submittedName>
</protein>
<reference evidence="1" key="2">
    <citation type="submission" date="2023-05" db="EMBL/GenBank/DDBJ databases">
        <authorList>
            <person name="Fouks B."/>
        </authorList>
    </citation>
    <scope>NUCLEOTIDE SEQUENCE</scope>
    <source>
        <strain evidence="1">Stay&amp;Tobe</strain>
        <tissue evidence="1">Testes</tissue>
    </source>
</reference>
<comment type="caution">
    <text evidence="1">The sequence shown here is derived from an EMBL/GenBank/DDBJ whole genome shotgun (WGS) entry which is preliminary data.</text>
</comment>
<dbReference type="AlphaFoldDB" id="A0AAD7ZZ03"/>
<proteinExistence type="predicted"/>
<dbReference type="Proteomes" id="UP001233999">
    <property type="component" value="Unassembled WGS sequence"/>
</dbReference>
<keyword evidence="2" id="KW-1185">Reference proteome</keyword>
<evidence type="ECO:0000313" key="1">
    <source>
        <dbReference type="EMBL" id="KAJ9588797.1"/>
    </source>
</evidence>
<name>A0AAD7ZZ03_DIPPU</name>
<feature type="non-terminal residue" evidence="1">
    <location>
        <position position="1"/>
    </location>
</feature>